<dbReference type="Pfam" id="PF00577">
    <property type="entry name" value="Usher"/>
    <property type="match status" value="2"/>
</dbReference>
<protein>
    <submittedName>
        <fullName evidence="2">Fimbrial biogenesis outer membrane usher protein</fullName>
    </submittedName>
</protein>
<dbReference type="Gene3D" id="2.60.40.3110">
    <property type="match status" value="1"/>
</dbReference>
<dbReference type="RefSeq" id="WP_125972975.1">
    <property type="nucleotide sequence ID" value="NZ_CP034433.1"/>
</dbReference>
<evidence type="ECO:0000313" key="2">
    <source>
        <dbReference type="EMBL" id="AZN36364.1"/>
    </source>
</evidence>
<dbReference type="OrthoDB" id="8587at2"/>
<dbReference type="KEGG" id="iod:EJO50_07595"/>
<feature type="chain" id="PRO_5019159616" evidence="1">
    <location>
        <begin position="20"/>
        <end position="752"/>
    </location>
</feature>
<organism evidence="2 3">
    <name type="scientific">Iodobacter ciconiae</name>
    <dbReference type="NCBI Taxonomy" id="2496266"/>
    <lineage>
        <taxon>Bacteria</taxon>
        <taxon>Pseudomonadati</taxon>
        <taxon>Pseudomonadota</taxon>
        <taxon>Betaproteobacteria</taxon>
        <taxon>Neisseriales</taxon>
        <taxon>Chitinibacteraceae</taxon>
        <taxon>Iodobacter</taxon>
    </lineage>
</organism>
<dbReference type="InterPro" id="IPR042186">
    <property type="entry name" value="FimD_plug_dom"/>
</dbReference>
<evidence type="ECO:0000313" key="3">
    <source>
        <dbReference type="Proteomes" id="UP000282438"/>
    </source>
</evidence>
<keyword evidence="1" id="KW-0732">Signal</keyword>
<dbReference type="EMBL" id="CP034433">
    <property type="protein sequence ID" value="AZN36364.1"/>
    <property type="molecule type" value="Genomic_DNA"/>
</dbReference>
<dbReference type="AlphaFoldDB" id="A0A3S8ZSD3"/>
<dbReference type="GO" id="GO:0009279">
    <property type="term" value="C:cell outer membrane"/>
    <property type="evidence" value="ECO:0007669"/>
    <property type="project" value="TreeGrafter"/>
</dbReference>
<dbReference type="Gene3D" id="2.60.40.2610">
    <property type="entry name" value="Outer membrane usher protein FimD, plug domain"/>
    <property type="match status" value="1"/>
</dbReference>
<proteinExistence type="predicted"/>
<accession>A0A3S8ZSD3</accession>
<dbReference type="InterPro" id="IPR000015">
    <property type="entry name" value="Fimb_usher"/>
</dbReference>
<keyword evidence="3" id="KW-1185">Reference proteome</keyword>
<evidence type="ECO:0000256" key="1">
    <source>
        <dbReference type="SAM" id="SignalP"/>
    </source>
</evidence>
<sequence length="752" mass="83155">MLRGIALWVLLCLCRFAHAQAEPLILNITLNGLSKGDLEARLEADIYWLDADALQDMGLSEVKGSSQLFAGRRFVRLDQISGVKASLDLDLLQASLEADPALLPLQTSHFSQQNLIQPWQGGLSAYLNYSVSASRDMSGQTGLGLAPVLNIASQGWNLRSRHDYQSQGQGWLRLDSTLSYDRPDQMMRITLGDISTTAGALGRGVSMAGIGVSRVFSMQPYFETKPGLSGGAPITSPSKAEIYVNGVVVKNLDLQPGMYQFQDLSYFSGFQDISVVVRDQFGNRQVYNLPYYFDDSLLKAGLHEFNYNFGAERKEGFDHYRGLAFSGLHRYGVGDYLTLGLRAERTSVHQSAGALANIRLGDYGVLGAAVSWARNGNDQGQASLLNYRYEERAFNIRAMLQQQSPHYLPSVFDLPVPARNGSVGFGFGSQRFGNWGVDFMRQTGGTAQSSHALRLGFSANPVRDFSVSASLSLQNSAAQGFVNLTWLFDGMQTLGVGMQRDELNRQRINAYYAKNTPVGEGWGYRFNTEHDHFGASLDAYVQGRFAQSQLIAHARQHDGRSSYKVAAEGAVAYVDGQWGVSRPINQSFALVQSEGLSKVGVTQNSQLIGHTDEDGYLWVPDLSNYGQQQIALIQDDIPIEYTLPQLRLDIMPGQNMGRKIVFSARKVRAFETRILDEQQQPYMNTPLRLMRPGDELFAMTDINGRIYLEDIVPGKYTFEIRTKGISCMAWIEVPDMAGEVLDLGDLICGRGA</sequence>
<dbReference type="PANTHER" id="PTHR30451:SF5">
    <property type="entry name" value="SLR0019 PROTEIN"/>
    <property type="match status" value="1"/>
</dbReference>
<feature type="signal peptide" evidence="1">
    <location>
        <begin position="1"/>
        <end position="19"/>
    </location>
</feature>
<dbReference type="GO" id="GO:0009297">
    <property type="term" value="P:pilus assembly"/>
    <property type="evidence" value="ECO:0007669"/>
    <property type="project" value="InterPro"/>
</dbReference>
<dbReference type="Proteomes" id="UP000282438">
    <property type="component" value="Chromosome"/>
</dbReference>
<dbReference type="PANTHER" id="PTHR30451">
    <property type="entry name" value="OUTER MEMBRANE USHER PROTEIN"/>
    <property type="match status" value="1"/>
</dbReference>
<dbReference type="GO" id="GO:0015473">
    <property type="term" value="F:fimbrial usher porin activity"/>
    <property type="evidence" value="ECO:0007669"/>
    <property type="project" value="InterPro"/>
</dbReference>
<reference evidence="2 3" key="1">
    <citation type="submission" date="2018-12" db="EMBL/GenBank/DDBJ databases">
        <title>Complete genome sequence of Iodobacter sp. H11R3.</title>
        <authorList>
            <person name="Bae J.-W."/>
        </authorList>
    </citation>
    <scope>NUCLEOTIDE SEQUENCE [LARGE SCALE GENOMIC DNA]</scope>
    <source>
        <strain evidence="2 3">H11R3</strain>
    </source>
</reference>
<gene>
    <name evidence="2" type="ORF">EJO50_07595</name>
</gene>
<name>A0A3S8ZSD3_9NEIS</name>